<reference evidence="10" key="1">
    <citation type="submission" date="2022-11" db="UniProtKB">
        <authorList>
            <consortium name="WormBaseParasite"/>
        </authorList>
    </citation>
    <scope>IDENTIFICATION</scope>
</reference>
<dbReference type="PANTHER" id="PTHR24300">
    <property type="entry name" value="CYTOCHROME P450 508A4-RELATED"/>
    <property type="match status" value="1"/>
</dbReference>
<evidence type="ECO:0000256" key="2">
    <source>
        <dbReference type="ARBA" id="ARBA00010617"/>
    </source>
</evidence>
<protein>
    <submittedName>
        <fullName evidence="10">Cytochrome P450</fullName>
    </submittedName>
</protein>
<evidence type="ECO:0000313" key="9">
    <source>
        <dbReference type="Proteomes" id="UP000887578"/>
    </source>
</evidence>
<keyword evidence="3 7" id="KW-0479">Metal-binding</keyword>
<dbReference type="InterPro" id="IPR017972">
    <property type="entry name" value="Cyt_P450_CS"/>
</dbReference>
<comment type="cofactor">
    <cofactor evidence="1 7">
        <name>heme</name>
        <dbReference type="ChEBI" id="CHEBI:30413"/>
    </cofactor>
</comment>
<keyword evidence="9" id="KW-1185">Reference proteome</keyword>
<dbReference type="InterPro" id="IPR036396">
    <property type="entry name" value="Cyt_P450_sf"/>
</dbReference>
<dbReference type="GO" id="GO:0016712">
    <property type="term" value="F:oxidoreductase activity, acting on paired donors, with incorporation or reduction of molecular oxygen, reduced flavin or flavoprotein as one donor, and incorporation of one atom of oxygen"/>
    <property type="evidence" value="ECO:0007669"/>
    <property type="project" value="TreeGrafter"/>
</dbReference>
<dbReference type="InterPro" id="IPR001128">
    <property type="entry name" value="Cyt_P450"/>
</dbReference>
<dbReference type="FunFam" id="1.10.630.10:FF:000036">
    <property type="entry name" value="CYtochrome P450 family"/>
    <property type="match status" value="1"/>
</dbReference>
<dbReference type="GO" id="GO:0005737">
    <property type="term" value="C:cytoplasm"/>
    <property type="evidence" value="ECO:0007669"/>
    <property type="project" value="TreeGrafter"/>
</dbReference>
<dbReference type="PRINTS" id="PR00385">
    <property type="entry name" value="P450"/>
</dbReference>
<evidence type="ECO:0000256" key="5">
    <source>
        <dbReference type="ARBA" id="ARBA00023004"/>
    </source>
</evidence>
<dbReference type="Pfam" id="PF00067">
    <property type="entry name" value="p450"/>
    <property type="match status" value="1"/>
</dbReference>
<keyword evidence="4 8" id="KW-0560">Oxidoreductase</keyword>
<dbReference type="Proteomes" id="UP000887578">
    <property type="component" value="Unplaced"/>
</dbReference>
<dbReference type="SUPFAM" id="SSF48264">
    <property type="entry name" value="Cytochrome P450"/>
    <property type="match status" value="1"/>
</dbReference>
<organism evidence="9 10">
    <name type="scientific">Panagrolaimus davidi</name>
    <dbReference type="NCBI Taxonomy" id="227884"/>
    <lineage>
        <taxon>Eukaryota</taxon>
        <taxon>Metazoa</taxon>
        <taxon>Ecdysozoa</taxon>
        <taxon>Nematoda</taxon>
        <taxon>Chromadorea</taxon>
        <taxon>Rhabditida</taxon>
        <taxon>Tylenchina</taxon>
        <taxon>Panagrolaimomorpha</taxon>
        <taxon>Panagrolaimoidea</taxon>
        <taxon>Panagrolaimidae</taxon>
        <taxon>Panagrolaimus</taxon>
    </lineage>
</organism>
<evidence type="ECO:0000256" key="6">
    <source>
        <dbReference type="ARBA" id="ARBA00023033"/>
    </source>
</evidence>
<feature type="binding site" description="axial binding residue" evidence="7">
    <location>
        <position position="442"/>
    </location>
    <ligand>
        <name>heme</name>
        <dbReference type="ChEBI" id="CHEBI:30413"/>
    </ligand>
    <ligandPart>
        <name>Fe</name>
        <dbReference type="ChEBI" id="CHEBI:18248"/>
    </ligandPart>
</feature>
<dbReference type="GO" id="GO:0020037">
    <property type="term" value="F:heme binding"/>
    <property type="evidence" value="ECO:0007669"/>
    <property type="project" value="InterPro"/>
</dbReference>
<dbReference type="PRINTS" id="PR00463">
    <property type="entry name" value="EP450I"/>
</dbReference>
<dbReference type="InterPro" id="IPR050182">
    <property type="entry name" value="Cytochrome_P450_fam2"/>
</dbReference>
<evidence type="ECO:0000256" key="7">
    <source>
        <dbReference type="PIRSR" id="PIRSR602401-1"/>
    </source>
</evidence>
<keyword evidence="6 8" id="KW-0503">Monooxygenase</keyword>
<dbReference type="CDD" id="cd20617">
    <property type="entry name" value="CYP1_2-like"/>
    <property type="match status" value="1"/>
</dbReference>
<dbReference type="WBParaSite" id="PDA_v2.g26076.t1">
    <property type="protein sequence ID" value="PDA_v2.g26076.t1"/>
    <property type="gene ID" value="PDA_v2.g26076"/>
</dbReference>
<dbReference type="GO" id="GO:0006082">
    <property type="term" value="P:organic acid metabolic process"/>
    <property type="evidence" value="ECO:0007669"/>
    <property type="project" value="TreeGrafter"/>
</dbReference>
<dbReference type="Gene3D" id="1.10.630.10">
    <property type="entry name" value="Cytochrome P450"/>
    <property type="match status" value="1"/>
</dbReference>
<dbReference type="PROSITE" id="PS00086">
    <property type="entry name" value="CYTOCHROME_P450"/>
    <property type="match status" value="1"/>
</dbReference>
<comment type="similarity">
    <text evidence="2 8">Belongs to the cytochrome P450 family.</text>
</comment>
<evidence type="ECO:0000256" key="8">
    <source>
        <dbReference type="RuleBase" id="RU000461"/>
    </source>
</evidence>
<dbReference type="InterPro" id="IPR002401">
    <property type="entry name" value="Cyt_P450_E_grp-I"/>
</dbReference>
<evidence type="ECO:0000256" key="1">
    <source>
        <dbReference type="ARBA" id="ARBA00001971"/>
    </source>
</evidence>
<dbReference type="GO" id="GO:0005506">
    <property type="term" value="F:iron ion binding"/>
    <property type="evidence" value="ECO:0007669"/>
    <property type="project" value="InterPro"/>
</dbReference>
<keyword evidence="5 7" id="KW-0408">Iron</keyword>
<keyword evidence="7 8" id="KW-0349">Heme</keyword>
<dbReference type="GO" id="GO:0006805">
    <property type="term" value="P:xenobiotic metabolic process"/>
    <property type="evidence" value="ECO:0007669"/>
    <property type="project" value="TreeGrafter"/>
</dbReference>
<evidence type="ECO:0000256" key="3">
    <source>
        <dbReference type="ARBA" id="ARBA00022723"/>
    </source>
</evidence>
<evidence type="ECO:0000256" key="4">
    <source>
        <dbReference type="ARBA" id="ARBA00023002"/>
    </source>
</evidence>
<sequence length="496" mass="56679">MILLIFTLLFGLWMFQNFYWKRKGLPPGPTPLPLIGNLLSIDKLGLEDFFTDIKNKYGDIHTFWLGESPVVSINDVPTILETFVKDGETFAGRPTNMLVTDMTRHGRNGLIFTDGPIWREHRRFALHVLRDFGMGKNLMQERVLDEVSVLIDGVKKQIAAGEKEINIQDGIDLGIGSIINALLFGYSFNKNKQEEFYELKTHLQRFMRAVGSPLVRLCDRNPFMFKMLPFIYGDVTRAIKELDGFFMKQLAAHEKEINFDADIEATDFAEAFLKKRKQLEAEGIKDHTFTDKQLYGACLDLWIAGQETTSNTLAWLVIYLMLNPEAQKKVHAELHSVIGSDRFITVEDKTQLNYVNAVVAETQRFCNLVPMNVNHRLVKDVEIKGYRIPANTTILHQISTVLFDERYFPDPLKFKPERFLDSDGKFFQPSSLMPFGVGKRSCLGEGLARLELYLFAANLFNHFEINAIPSKPPNTIRIIGGTVQPEPFLAIIKSRF</sequence>
<name>A0A914QFR2_9BILA</name>
<proteinExistence type="inferred from homology"/>
<dbReference type="PANTHER" id="PTHR24300:SF375">
    <property type="entry name" value="CYTOCHROME P450 FAMILY"/>
    <property type="match status" value="1"/>
</dbReference>
<evidence type="ECO:0000313" key="10">
    <source>
        <dbReference type="WBParaSite" id="PDA_v2.g26076.t1"/>
    </source>
</evidence>
<accession>A0A914QFR2</accession>
<dbReference type="AlphaFoldDB" id="A0A914QFR2"/>